<feature type="transmembrane region" description="Helical" evidence="7">
    <location>
        <begin position="35"/>
        <end position="52"/>
    </location>
</feature>
<dbReference type="AlphaFoldDB" id="A0AAW0M0V7"/>
<proteinExistence type="predicted"/>
<feature type="transmembrane region" description="Helical" evidence="7">
    <location>
        <begin position="133"/>
        <end position="157"/>
    </location>
</feature>
<organism evidence="9 10">
    <name type="scientific">Quercus suber</name>
    <name type="common">Cork oak</name>
    <dbReference type="NCBI Taxonomy" id="58331"/>
    <lineage>
        <taxon>Eukaryota</taxon>
        <taxon>Viridiplantae</taxon>
        <taxon>Streptophyta</taxon>
        <taxon>Embryophyta</taxon>
        <taxon>Tracheophyta</taxon>
        <taxon>Spermatophyta</taxon>
        <taxon>Magnoliopsida</taxon>
        <taxon>eudicotyledons</taxon>
        <taxon>Gunneridae</taxon>
        <taxon>Pentapetalae</taxon>
        <taxon>rosids</taxon>
        <taxon>fabids</taxon>
        <taxon>Fagales</taxon>
        <taxon>Fagaceae</taxon>
        <taxon>Quercus</taxon>
    </lineage>
</organism>
<dbReference type="EMBL" id="PKMF04000036">
    <property type="protein sequence ID" value="KAK7856468.1"/>
    <property type="molecule type" value="Genomic_DNA"/>
</dbReference>
<feature type="transmembrane region" description="Helical" evidence="7">
    <location>
        <begin position="102"/>
        <end position="121"/>
    </location>
</feature>
<keyword evidence="3" id="KW-0677">Repeat</keyword>
<keyword evidence="4 7" id="KW-1133">Transmembrane helix</keyword>
<gene>
    <name evidence="9" type="ORF">CFP56_023122</name>
</gene>
<feature type="transmembrane region" description="Helical" evidence="7">
    <location>
        <begin position="210"/>
        <end position="230"/>
    </location>
</feature>
<dbReference type="Pfam" id="PF13962">
    <property type="entry name" value="PGG"/>
    <property type="match status" value="1"/>
</dbReference>
<evidence type="ECO:0000256" key="2">
    <source>
        <dbReference type="ARBA" id="ARBA00022692"/>
    </source>
</evidence>
<keyword evidence="10" id="KW-1185">Reference proteome</keyword>
<dbReference type="GO" id="GO:0005886">
    <property type="term" value="C:plasma membrane"/>
    <property type="evidence" value="ECO:0007669"/>
    <property type="project" value="TreeGrafter"/>
</dbReference>
<evidence type="ECO:0000256" key="4">
    <source>
        <dbReference type="ARBA" id="ARBA00022989"/>
    </source>
</evidence>
<dbReference type="PANTHER" id="PTHR24186:SF37">
    <property type="entry name" value="PGG DOMAIN-CONTAINING PROTEIN"/>
    <property type="match status" value="1"/>
</dbReference>
<feature type="transmembrane region" description="Helical" evidence="7">
    <location>
        <begin position="236"/>
        <end position="255"/>
    </location>
</feature>
<accession>A0AAW0M0V7</accession>
<dbReference type="PANTHER" id="PTHR24186">
    <property type="entry name" value="PROTEIN PHOSPHATASE 1 REGULATORY SUBUNIT"/>
    <property type="match status" value="1"/>
</dbReference>
<keyword evidence="5" id="KW-0040">ANK repeat</keyword>
<evidence type="ECO:0000256" key="6">
    <source>
        <dbReference type="ARBA" id="ARBA00023136"/>
    </source>
</evidence>
<evidence type="ECO:0000256" key="5">
    <source>
        <dbReference type="ARBA" id="ARBA00023043"/>
    </source>
</evidence>
<evidence type="ECO:0000256" key="3">
    <source>
        <dbReference type="ARBA" id="ARBA00022737"/>
    </source>
</evidence>
<comment type="caution">
    <text evidence="9">The sequence shown here is derived from an EMBL/GenBank/DDBJ whole genome shotgun (WGS) entry which is preliminary data.</text>
</comment>
<evidence type="ECO:0000259" key="8">
    <source>
        <dbReference type="Pfam" id="PF13962"/>
    </source>
</evidence>
<evidence type="ECO:0000313" key="9">
    <source>
        <dbReference type="EMBL" id="KAK7856468.1"/>
    </source>
</evidence>
<name>A0AAW0M0V7_QUESU</name>
<keyword evidence="2 7" id="KW-0812">Transmembrane</keyword>
<comment type="subcellular location">
    <subcellularLocation>
        <location evidence="1">Membrane</location>
        <topology evidence="1">Multi-pass membrane protein</topology>
    </subcellularLocation>
</comment>
<feature type="domain" description="PGG" evidence="8">
    <location>
        <begin position="31"/>
        <end position="146"/>
    </location>
</feature>
<evidence type="ECO:0000256" key="1">
    <source>
        <dbReference type="ARBA" id="ARBA00004141"/>
    </source>
</evidence>
<feature type="transmembrane region" description="Helical" evidence="7">
    <location>
        <begin position="177"/>
        <end position="198"/>
    </location>
</feature>
<reference evidence="9 10" key="1">
    <citation type="journal article" date="2018" name="Sci. Data">
        <title>The draft genome sequence of cork oak.</title>
        <authorList>
            <person name="Ramos A.M."/>
            <person name="Usie A."/>
            <person name="Barbosa P."/>
            <person name="Barros P.M."/>
            <person name="Capote T."/>
            <person name="Chaves I."/>
            <person name="Simoes F."/>
            <person name="Abreu I."/>
            <person name="Carrasquinho I."/>
            <person name="Faro C."/>
            <person name="Guimaraes J.B."/>
            <person name="Mendonca D."/>
            <person name="Nobrega F."/>
            <person name="Rodrigues L."/>
            <person name="Saibo N.J.M."/>
            <person name="Varela M.C."/>
            <person name="Egas C."/>
            <person name="Matos J."/>
            <person name="Miguel C.M."/>
            <person name="Oliveira M.M."/>
            <person name="Ricardo C.P."/>
            <person name="Goncalves S."/>
        </authorList>
    </citation>
    <scope>NUCLEOTIDE SEQUENCE [LARGE SCALE GENOMIC DNA]</scope>
    <source>
        <strain evidence="10">cv. HL8</strain>
    </source>
</reference>
<dbReference type="Proteomes" id="UP000237347">
    <property type="component" value="Unassembled WGS sequence"/>
</dbReference>
<dbReference type="InterPro" id="IPR026961">
    <property type="entry name" value="PGG_dom"/>
</dbReference>
<evidence type="ECO:0000313" key="10">
    <source>
        <dbReference type="Proteomes" id="UP000237347"/>
    </source>
</evidence>
<evidence type="ECO:0000256" key="7">
    <source>
        <dbReference type="SAM" id="Phobius"/>
    </source>
</evidence>
<sequence length="268" mass="29978">MASCIQLGEPKKSKSWFKHFQYNPKKDRAGDVRNILLIVATLIAAVTFQAGVNPPGGVWQDYTIRNRTLCAEKRAQGIGPDPSCYKSHVPGTAIYASQRDPFYVFLVFNTVALSTSVLVIMSLTYNFPFHLELFIAAASMLCPFKLGLILLAGFGKVMTMDIEQREPFMHLKKKPSMFFLIPNALALSALVLVIMSLTCTDARRFPFDQFEIFVATASMILTYGSAIFAVKPKESVRFNYILLAAAGPFVMRYLIKKFKRIKSGSVNF</sequence>
<protein>
    <recommendedName>
        <fullName evidence="8">PGG domain-containing protein</fullName>
    </recommendedName>
</protein>
<keyword evidence="6 7" id="KW-0472">Membrane</keyword>